<dbReference type="InterPro" id="IPR038890">
    <property type="entry name" value="ZDBF2"/>
</dbReference>
<dbReference type="EMBL" id="JASDAP010000029">
    <property type="protein sequence ID" value="KAK1876301.1"/>
    <property type="molecule type" value="Genomic_DNA"/>
</dbReference>
<keyword evidence="3" id="KW-1185">Reference proteome</keyword>
<dbReference type="GO" id="GO:0071514">
    <property type="term" value="P:genomic imprinting"/>
    <property type="evidence" value="ECO:0007669"/>
    <property type="project" value="TreeGrafter"/>
</dbReference>
<gene>
    <name evidence="2" type="ORF">KUDE01_001625</name>
</gene>
<evidence type="ECO:0000256" key="1">
    <source>
        <dbReference type="SAM" id="MobiDB-lite"/>
    </source>
</evidence>
<accession>A0AAD9B424</accession>
<evidence type="ECO:0000313" key="3">
    <source>
        <dbReference type="Proteomes" id="UP001228049"/>
    </source>
</evidence>
<dbReference type="PANTHER" id="PTHR21639:SF5">
    <property type="entry name" value="DBF4-TYPE ZINC FINGER-CONTAINING PROTEIN 2"/>
    <property type="match status" value="1"/>
</dbReference>
<name>A0AAD9B424_DISEL</name>
<organism evidence="2 3">
    <name type="scientific">Dissostichus eleginoides</name>
    <name type="common">Patagonian toothfish</name>
    <name type="synonym">Dissostichus amissus</name>
    <dbReference type="NCBI Taxonomy" id="100907"/>
    <lineage>
        <taxon>Eukaryota</taxon>
        <taxon>Metazoa</taxon>
        <taxon>Chordata</taxon>
        <taxon>Craniata</taxon>
        <taxon>Vertebrata</taxon>
        <taxon>Euteleostomi</taxon>
        <taxon>Actinopterygii</taxon>
        <taxon>Neopterygii</taxon>
        <taxon>Teleostei</taxon>
        <taxon>Neoteleostei</taxon>
        <taxon>Acanthomorphata</taxon>
        <taxon>Eupercaria</taxon>
        <taxon>Perciformes</taxon>
        <taxon>Notothenioidei</taxon>
        <taxon>Nototheniidae</taxon>
        <taxon>Dissostichus</taxon>
    </lineage>
</organism>
<dbReference type="Proteomes" id="UP001228049">
    <property type="component" value="Unassembled WGS sequence"/>
</dbReference>
<feature type="region of interest" description="Disordered" evidence="1">
    <location>
        <begin position="428"/>
        <end position="458"/>
    </location>
</feature>
<proteinExistence type="predicted"/>
<feature type="region of interest" description="Disordered" evidence="1">
    <location>
        <begin position="492"/>
        <end position="579"/>
    </location>
</feature>
<reference evidence="2" key="1">
    <citation type="submission" date="2023-04" db="EMBL/GenBank/DDBJ databases">
        <title>Chromosome-level genome of Chaenocephalus aceratus.</title>
        <authorList>
            <person name="Park H."/>
        </authorList>
    </citation>
    <scope>NUCLEOTIDE SEQUENCE</scope>
    <source>
        <strain evidence="2">DE</strain>
        <tissue evidence="2">Muscle</tissue>
    </source>
</reference>
<sequence length="579" mass="64131">MVRSDWIGDSLTTLLPDPQTGCPTLMKGVCVTWFVLIRGVLIRVCVDPGSSSRRGYCGFCRVLYTHLDQHLCSLRHLDAVRASSRGSSASSCSSTSLLERFLQDVLQHHPHKYNDPRPPHADVLTVSAPLRLREEPTNQRGHAPPGPWQCWQQERRAGLSRRVLFRPERLHGPDHRAGVCQLFSGVCQVFSGVCQLFSGVCQLFSGVFQVIQMLSGVLSRSSDSFHFSLPVSMETQSEGWDLPVQRGLENTPVQVSREDLCRLTEAQIHLTEAHLQQHLYSARLDSALQGGGAWRDDGFLSLPIEEVLPAPQHIPESFRGKSWNQIHLEDEEQVERLVRQFRGGAFLCYFDSESLARYGRRRSQIQKGGGENLEAESDPGFLPLLVGDEQVCVRRRRGFRVASRCQVVKVSRSTQTVRLVVPAVRQSEAPPPGVPAVCQSEAPPSGVPAANQETERTPASWRCLPAEYYDILTPLQSRSSLIYLLSPAPPHTGPAPYTQAPPPGAAGRGARRPLFRSLSPDLNTEGEGPSRIKAPPPHSRGERPRPLRKTRSQAAPPREGLPPPPSRRGRGRRGNCPSK</sequence>
<feature type="compositionally biased region" description="Pro residues" evidence="1">
    <location>
        <begin position="492"/>
        <end position="504"/>
    </location>
</feature>
<comment type="caution">
    <text evidence="2">The sequence shown here is derived from an EMBL/GenBank/DDBJ whole genome shotgun (WGS) entry which is preliminary data.</text>
</comment>
<evidence type="ECO:0000313" key="2">
    <source>
        <dbReference type="EMBL" id="KAK1876301.1"/>
    </source>
</evidence>
<dbReference type="AlphaFoldDB" id="A0AAD9B424"/>
<dbReference type="PANTHER" id="PTHR21639">
    <property type="entry name" value="DBF4-TYPE ZINC FINGER-CONTAINING PROTEIN 2"/>
    <property type="match status" value="1"/>
</dbReference>
<protein>
    <submittedName>
        <fullName evidence="2">DBF4-type zinc finger-containing protein 2</fullName>
    </submittedName>
</protein>